<accession>A0A0G4G4Q8</accession>
<evidence type="ECO:0000256" key="1">
    <source>
        <dbReference type="SAM" id="Phobius"/>
    </source>
</evidence>
<keyword evidence="1" id="KW-1133">Transmembrane helix</keyword>
<evidence type="ECO:0000313" key="3">
    <source>
        <dbReference type="EMBL" id="CEM23370.1"/>
    </source>
</evidence>
<dbReference type="PhylomeDB" id="A0A0G4G4Q8"/>
<dbReference type="EMBL" id="CDMY01000566">
    <property type="protein sequence ID" value="CEM23370.1"/>
    <property type="molecule type" value="Genomic_DNA"/>
</dbReference>
<keyword evidence="1" id="KW-0472">Membrane</keyword>
<feature type="signal peptide" evidence="2">
    <location>
        <begin position="1"/>
        <end position="19"/>
    </location>
</feature>
<reference evidence="3 4" key="1">
    <citation type="submission" date="2014-11" db="EMBL/GenBank/DDBJ databases">
        <authorList>
            <person name="Zhu J."/>
            <person name="Qi W."/>
            <person name="Song R."/>
        </authorList>
    </citation>
    <scope>NUCLEOTIDE SEQUENCE [LARGE SCALE GENOMIC DNA]</scope>
</reference>
<evidence type="ECO:0000256" key="2">
    <source>
        <dbReference type="SAM" id="SignalP"/>
    </source>
</evidence>
<gene>
    <name evidence="3" type="ORF">Vbra_21936</name>
</gene>
<feature type="chain" id="PRO_5005189491" evidence="2">
    <location>
        <begin position="20"/>
        <end position="397"/>
    </location>
</feature>
<organism evidence="3 4">
    <name type="scientific">Vitrella brassicaformis (strain CCMP3155)</name>
    <dbReference type="NCBI Taxonomy" id="1169540"/>
    <lineage>
        <taxon>Eukaryota</taxon>
        <taxon>Sar</taxon>
        <taxon>Alveolata</taxon>
        <taxon>Colpodellida</taxon>
        <taxon>Vitrellaceae</taxon>
        <taxon>Vitrella</taxon>
    </lineage>
</organism>
<sequence>MALALWLVDGLVWDEAADALRLAGQCGLCQLPVTVGEQDLRRHRTKQAFLAKPRVVALWKMVGRQVDFGGNLGSFELFTHSDGRLRAIKDRPAYGFKYDIIAKHQKHLYSCFGEYFVSLFDTTLNKPGTLVEVWGDKTAAPDRHKLLSEGIYEYITNRRPNKWRHLCTAKDYLKATNKDEKMTIRFAAGDSCLQAGSTALLRYQEAEPRAVRGAVKPIIIIETCDGWIIITIIIIWWIRWIKKRKCIACPELDGIENIQVATQPVSSGKRDITDPTKLVKLIQQQHPNLTLRGMVAGFLLNGGSHFPRVVNSLPEAFTLLETHNNIQEVVEVVSSKRLAEGKPMPTNAAQLIYDITLAAIHGPVLADISDRNDEHIRPLVSVDESFVEEELGEACWD</sequence>
<feature type="transmembrane region" description="Helical" evidence="1">
    <location>
        <begin position="218"/>
        <end position="238"/>
    </location>
</feature>
<evidence type="ECO:0000313" key="4">
    <source>
        <dbReference type="Proteomes" id="UP000041254"/>
    </source>
</evidence>
<keyword evidence="4" id="KW-1185">Reference proteome</keyword>
<dbReference type="AlphaFoldDB" id="A0A0G4G4Q8"/>
<dbReference type="Proteomes" id="UP000041254">
    <property type="component" value="Unassembled WGS sequence"/>
</dbReference>
<keyword evidence="1" id="KW-0812">Transmembrane</keyword>
<dbReference type="VEuPathDB" id="CryptoDB:Vbra_21936"/>
<dbReference type="InParanoid" id="A0A0G4G4Q8"/>
<keyword evidence="2" id="KW-0732">Signal</keyword>
<protein>
    <submittedName>
        <fullName evidence="3">Uncharacterized protein</fullName>
    </submittedName>
</protein>
<proteinExistence type="predicted"/>
<name>A0A0G4G4Q8_VITBC</name>